<keyword evidence="3" id="KW-1185">Reference proteome</keyword>
<proteinExistence type="predicted"/>
<dbReference type="Proteomes" id="UP000554965">
    <property type="component" value="Unassembled WGS sequence"/>
</dbReference>
<dbReference type="AlphaFoldDB" id="A0A7Z7NAI2"/>
<evidence type="ECO:0000313" key="2">
    <source>
        <dbReference type="EMBL" id="SOJ55754.1"/>
    </source>
</evidence>
<accession>A0A7Z7NAI2</accession>
<reference evidence="2 3" key="1">
    <citation type="submission" date="2017-10" db="EMBL/GenBank/DDBJ databases">
        <authorList>
            <consortium name="Urmite Genomes"/>
        </authorList>
    </citation>
    <scope>NUCLEOTIDE SEQUENCE [LARGE SCALE GENOMIC DNA]</scope>
    <source>
        <strain evidence="2 3">FB-527</strain>
    </source>
</reference>
<name>A0A7Z7NAI2_9MYCO</name>
<evidence type="ECO:0000313" key="3">
    <source>
        <dbReference type="Proteomes" id="UP000554965"/>
    </source>
</evidence>
<dbReference type="EMBL" id="OCTY01000002">
    <property type="protein sequence ID" value="SOJ55754.1"/>
    <property type="molecule type" value="Genomic_DNA"/>
</dbReference>
<evidence type="ECO:0000256" key="1">
    <source>
        <dbReference type="SAM" id="MobiDB-lite"/>
    </source>
</evidence>
<gene>
    <name evidence="2" type="ORF">MSIMFB_03234</name>
</gene>
<sequence>MGKLPIVSVPLLTTSHNAAGESTPPGKRQAMPTTTMGSSAAAAGSARTGTDAASVSLSWVSRYLAMAVGVGWSKTSVEGRVRPQCWVRALRSSKAVSESMPRSLNGRSGFRLAGSGWASTVAVVVRTRVVRVWSCWSGVRVPSCAVRVPAVAVAAWGRAVVSADRIGGKVLVRARRSSARELSGVRT</sequence>
<protein>
    <submittedName>
        <fullName evidence="2">Uncharacterized protein</fullName>
    </submittedName>
</protein>
<feature type="compositionally biased region" description="Low complexity" evidence="1">
    <location>
        <begin position="33"/>
        <end position="45"/>
    </location>
</feature>
<comment type="caution">
    <text evidence="2">The sequence shown here is derived from an EMBL/GenBank/DDBJ whole genome shotgun (WGS) entry which is preliminary data.</text>
</comment>
<organism evidence="2 3">
    <name type="scientific">Mycobacterium simulans</name>
    <dbReference type="NCBI Taxonomy" id="627089"/>
    <lineage>
        <taxon>Bacteria</taxon>
        <taxon>Bacillati</taxon>
        <taxon>Actinomycetota</taxon>
        <taxon>Actinomycetes</taxon>
        <taxon>Mycobacteriales</taxon>
        <taxon>Mycobacteriaceae</taxon>
        <taxon>Mycobacterium</taxon>
    </lineage>
</organism>
<feature type="region of interest" description="Disordered" evidence="1">
    <location>
        <begin position="15"/>
        <end position="45"/>
    </location>
</feature>